<dbReference type="InterPro" id="IPR036249">
    <property type="entry name" value="Thioredoxin-like_sf"/>
</dbReference>
<feature type="domain" description="Thioredoxin-like fold" evidence="1">
    <location>
        <begin position="32"/>
        <end position="134"/>
    </location>
</feature>
<organism evidence="2">
    <name type="scientific">Magnetococcus massalia (strain MO-1)</name>
    <dbReference type="NCBI Taxonomy" id="451514"/>
    <lineage>
        <taxon>Bacteria</taxon>
        <taxon>Pseudomonadati</taxon>
        <taxon>Pseudomonadota</taxon>
        <taxon>Magnetococcia</taxon>
        <taxon>Magnetococcales</taxon>
        <taxon>Magnetococcaceae</taxon>
        <taxon>Magnetococcus</taxon>
    </lineage>
</organism>
<gene>
    <name evidence="2" type="ORF">MAGMO_2071</name>
</gene>
<protein>
    <submittedName>
        <fullName evidence="2">Putative Thioredoxin-related protein</fullName>
    </submittedName>
</protein>
<accession>A0A1S7LJA3</accession>
<dbReference type="InterPro" id="IPR012336">
    <property type="entry name" value="Thioredoxin-like_fold"/>
</dbReference>
<dbReference type="Pfam" id="PF13098">
    <property type="entry name" value="Thioredoxin_2"/>
    <property type="match status" value="1"/>
</dbReference>
<evidence type="ECO:0000259" key="1">
    <source>
        <dbReference type="Pfam" id="PF13098"/>
    </source>
</evidence>
<dbReference type="CDD" id="cd02951">
    <property type="entry name" value="SoxW"/>
    <property type="match status" value="1"/>
</dbReference>
<proteinExistence type="predicted"/>
<dbReference type="EMBL" id="LO017727">
    <property type="protein sequence ID" value="CRH06244.1"/>
    <property type="molecule type" value="Genomic_DNA"/>
</dbReference>
<sequence length="158" mass="18015">MSLLVICFPLSVSAAFVGESLDFDFPSEIEAAAEENRQLVVMFHYSGCPFCDKMRQRVFPHPAVDAYFSDHYLLLESNIRGDLDITTPSGVEMSEKSWARKMRIRATPVFLFYDKSGQERLKLTGYQNPKMFVAAGRYVVEEGWKQGSLVGWMRKQGL</sequence>
<evidence type="ECO:0000313" key="2">
    <source>
        <dbReference type="EMBL" id="CRH06244.1"/>
    </source>
</evidence>
<dbReference type="SUPFAM" id="SSF52833">
    <property type="entry name" value="Thioredoxin-like"/>
    <property type="match status" value="1"/>
</dbReference>
<reference evidence="2" key="1">
    <citation type="submission" date="2015-04" db="EMBL/GenBank/DDBJ databases">
        <authorList>
            <person name="Syromyatnikov M.Y."/>
            <person name="Popov V.N."/>
        </authorList>
    </citation>
    <scope>NUCLEOTIDE SEQUENCE</scope>
    <source>
        <strain evidence="2">MO-1</strain>
    </source>
</reference>
<dbReference type="Gene3D" id="3.40.30.10">
    <property type="entry name" value="Glutaredoxin"/>
    <property type="match status" value="1"/>
</dbReference>
<dbReference type="AlphaFoldDB" id="A0A1S7LJA3"/>
<dbReference type="InterPro" id="IPR041737">
    <property type="entry name" value="SoxW"/>
</dbReference>
<name>A0A1S7LJA3_MAGMO</name>